<dbReference type="AlphaFoldDB" id="A0A9N9EQE4"/>
<evidence type="ECO:0000313" key="1">
    <source>
        <dbReference type="EMBL" id="CAG8684819.1"/>
    </source>
</evidence>
<evidence type="ECO:0000313" key="2">
    <source>
        <dbReference type="Proteomes" id="UP000789759"/>
    </source>
</evidence>
<organism evidence="1 2">
    <name type="scientific">Cetraspora pellucida</name>
    <dbReference type="NCBI Taxonomy" id="1433469"/>
    <lineage>
        <taxon>Eukaryota</taxon>
        <taxon>Fungi</taxon>
        <taxon>Fungi incertae sedis</taxon>
        <taxon>Mucoromycota</taxon>
        <taxon>Glomeromycotina</taxon>
        <taxon>Glomeromycetes</taxon>
        <taxon>Diversisporales</taxon>
        <taxon>Gigasporaceae</taxon>
        <taxon>Cetraspora</taxon>
    </lineage>
</organism>
<dbReference type="OrthoDB" id="2346779at2759"/>
<reference evidence="1" key="1">
    <citation type="submission" date="2021-06" db="EMBL/GenBank/DDBJ databases">
        <authorList>
            <person name="Kallberg Y."/>
            <person name="Tangrot J."/>
            <person name="Rosling A."/>
        </authorList>
    </citation>
    <scope>NUCLEOTIDE SEQUENCE</scope>
    <source>
        <strain evidence="1">FL966</strain>
    </source>
</reference>
<proteinExistence type="predicted"/>
<sequence>MSQQNLNNYNYYYDLNQQTYPSNTYSTFIPTETNFTQQSLYASNYPIYNDHDHISMERFGNTLLDDGVISISTNYLNNSNPPIQKLIGTSNFAQINDNYCSCDKFIPCEKFESDQIENSIPESYSQTYEQNEGIPSPCSSLILYQSQDNPIFSTPLTTIIHQQPINPIESLTEEQINDHISSNYSIKKTSTMIIRSETSPETLKKYETCEEYVIYYEKRCQVLEDGEIETLENQVIRMDKRVKVENLNINSLKY</sequence>
<dbReference type="Proteomes" id="UP000789759">
    <property type="component" value="Unassembled WGS sequence"/>
</dbReference>
<name>A0A9N9EQE4_9GLOM</name>
<gene>
    <name evidence="1" type="ORF">CPELLU_LOCUS11001</name>
</gene>
<comment type="caution">
    <text evidence="1">The sequence shown here is derived from an EMBL/GenBank/DDBJ whole genome shotgun (WGS) entry which is preliminary data.</text>
</comment>
<dbReference type="EMBL" id="CAJVQA010009428">
    <property type="protein sequence ID" value="CAG8684819.1"/>
    <property type="molecule type" value="Genomic_DNA"/>
</dbReference>
<accession>A0A9N9EQE4</accession>
<protein>
    <submittedName>
        <fullName evidence="1">21318_t:CDS:1</fullName>
    </submittedName>
</protein>
<keyword evidence="2" id="KW-1185">Reference proteome</keyword>